<evidence type="ECO:0008006" key="3">
    <source>
        <dbReference type="Google" id="ProtNLM"/>
    </source>
</evidence>
<protein>
    <recommendedName>
        <fullName evidence="3">Sensor histidine kinase</fullName>
    </recommendedName>
</protein>
<keyword evidence="2" id="KW-1185">Reference proteome</keyword>
<evidence type="ECO:0000313" key="1">
    <source>
        <dbReference type="EMBL" id="UZD53595.1"/>
    </source>
</evidence>
<dbReference type="Proteomes" id="UP001163266">
    <property type="component" value="Chromosome"/>
</dbReference>
<gene>
    <name evidence="1" type="ORF">OMP39_07705</name>
</gene>
<reference evidence="1" key="1">
    <citation type="submission" date="2022-10" db="EMBL/GenBank/DDBJ databases">
        <title>Complete genome sequence of Schlegelella aquatica LMG 23380.</title>
        <authorList>
            <person name="Musilova J."/>
            <person name="Kourilova X."/>
            <person name="Bezdicek M."/>
            <person name="Hermankova K."/>
            <person name="Obruca S."/>
            <person name="Sedlar K."/>
        </authorList>
    </citation>
    <scope>NUCLEOTIDE SEQUENCE</scope>
    <source>
        <strain evidence="1">LMG 23380</strain>
    </source>
</reference>
<proteinExistence type="predicted"/>
<accession>A0ABY6MMP8</accession>
<evidence type="ECO:0000313" key="2">
    <source>
        <dbReference type="Proteomes" id="UP001163266"/>
    </source>
</evidence>
<organism evidence="1 2">
    <name type="scientific">Caldimonas aquatica</name>
    <dbReference type="NCBI Taxonomy" id="376175"/>
    <lineage>
        <taxon>Bacteria</taxon>
        <taxon>Pseudomonadati</taxon>
        <taxon>Pseudomonadota</taxon>
        <taxon>Betaproteobacteria</taxon>
        <taxon>Burkholderiales</taxon>
        <taxon>Sphaerotilaceae</taxon>
        <taxon>Caldimonas</taxon>
    </lineage>
</organism>
<sequence length="166" mass="18055">MDEAPVPLVLARLADILRHVLDMRTRVLLSAEDGCPPCRCAPAALEAALTEMVRRVRDATPSHGTLLLGARACEKPPRQAVIAPTAVSDRWVAISVGSDSAESLDLDWRPVAPPHTDLALFARRWGAALSLQRAEREGLHLVLHLPCAGSATRKPQEHARKHAHNE</sequence>
<dbReference type="RefSeq" id="WP_264891178.1">
    <property type="nucleotide sequence ID" value="NZ_CP110257.1"/>
</dbReference>
<name>A0ABY6MMP8_9BURK</name>
<dbReference type="EMBL" id="CP110257">
    <property type="protein sequence ID" value="UZD53595.1"/>
    <property type="molecule type" value="Genomic_DNA"/>
</dbReference>